<dbReference type="InterPro" id="IPR011075">
    <property type="entry name" value="TetR_C"/>
</dbReference>
<organism evidence="4 5">
    <name type="scientific">Agromyces intestinalis</name>
    <dbReference type="NCBI Taxonomy" id="2592652"/>
    <lineage>
        <taxon>Bacteria</taxon>
        <taxon>Bacillati</taxon>
        <taxon>Actinomycetota</taxon>
        <taxon>Actinomycetes</taxon>
        <taxon>Micrococcales</taxon>
        <taxon>Microbacteriaceae</taxon>
        <taxon>Agromyces</taxon>
    </lineage>
</organism>
<dbReference type="AlphaFoldDB" id="A0A5C1YEX3"/>
<keyword evidence="2" id="KW-0804">Transcription</keyword>
<evidence type="ECO:0000313" key="4">
    <source>
        <dbReference type="EMBL" id="QEO14613.1"/>
    </source>
</evidence>
<evidence type="ECO:0000256" key="1">
    <source>
        <dbReference type="ARBA" id="ARBA00023015"/>
    </source>
</evidence>
<keyword evidence="5" id="KW-1185">Reference proteome</keyword>
<keyword evidence="1" id="KW-0805">Transcription regulation</keyword>
<reference evidence="4 5" key="1">
    <citation type="submission" date="2019-09" db="EMBL/GenBank/DDBJ databases">
        <title>Genome sequencing of strain KACC 19306.</title>
        <authorList>
            <person name="Heo J."/>
            <person name="Kim S.-J."/>
            <person name="Kim J.-S."/>
            <person name="Hong S.-B."/>
            <person name="Kwon S.-W."/>
        </authorList>
    </citation>
    <scope>NUCLEOTIDE SEQUENCE [LARGE SCALE GENOMIC DNA]</scope>
    <source>
        <strain evidence="4 5">KACC 19306</strain>
    </source>
</reference>
<dbReference type="Gene3D" id="1.10.357.10">
    <property type="entry name" value="Tetracycline Repressor, domain 2"/>
    <property type="match status" value="1"/>
</dbReference>
<feature type="domain" description="Tetracyclin repressor-like C-terminal" evidence="3">
    <location>
        <begin position="90"/>
        <end position="197"/>
    </location>
</feature>
<dbReference type="InterPro" id="IPR036271">
    <property type="entry name" value="Tet_transcr_reg_TetR-rel_C_sf"/>
</dbReference>
<dbReference type="OrthoDB" id="326421at2"/>
<gene>
    <name evidence="4" type="ORF">FLP10_09420</name>
</gene>
<dbReference type="InterPro" id="IPR009057">
    <property type="entry name" value="Homeodomain-like_sf"/>
</dbReference>
<dbReference type="SUPFAM" id="SSF46689">
    <property type="entry name" value="Homeodomain-like"/>
    <property type="match status" value="1"/>
</dbReference>
<dbReference type="PANTHER" id="PTHR47506:SF6">
    <property type="entry name" value="HTH-TYPE TRANSCRIPTIONAL REPRESSOR NEMR"/>
    <property type="match status" value="1"/>
</dbReference>
<dbReference type="Gene3D" id="1.10.10.60">
    <property type="entry name" value="Homeodomain-like"/>
    <property type="match status" value="1"/>
</dbReference>
<proteinExistence type="predicted"/>
<evidence type="ECO:0000259" key="3">
    <source>
        <dbReference type="Pfam" id="PF16925"/>
    </source>
</evidence>
<accession>A0A5C1YEX3</accession>
<dbReference type="EMBL" id="CP043505">
    <property type="protein sequence ID" value="QEO14613.1"/>
    <property type="molecule type" value="Genomic_DNA"/>
</dbReference>
<dbReference type="Proteomes" id="UP000324678">
    <property type="component" value="Chromosome"/>
</dbReference>
<evidence type="ECO:0000256" key="2">
    <source>
        <dbReference type="ARBA" id="ARBA00023163"/>
    </source>
</evidence>
<protein>
    <submittedName>
        <fullName evidence="4">TetR/AcrR family transcriptional regulator</fullName>
    </submittedName>
</protein>
<dbReference type="KEGG" id="ail:FLP10_09420"/>
<sequence>MQESSVTADGRRLRGDASRRSVLAVAVDLASVEGLDQVSIGRIASVSLTSKSSVATLFGTKERLQLAAVAAARERFLDHVVDPARVQPRGIRRLVALLDRSVAYSQDRVFPGGCFFSAAAADFHSKPGKVRDAIAAQLADWVGYLAVSARYAHEQGELPALDDPDQLAFELQGLFEWMNLLATIRDTDEPYVRARRAYRDRLLAAGADPAIADLVLEPGAALRP</sequence>
<dbReference type="RefSeq" id="WP_149160632.1">
    <property type="nucleotide sequence ID" value="NZ_CP043505.1"/>
</dbReference>
<name>A0A5C1YEX3_9MICO</name>
<dbReference type="PANTHER" id="PTHR47506">
    <property type="entry name" value="TRANSCRIPTIONAL REGULATORY PROTEIN"/>
    <property type="match status" value="1"/>
</dbReference>
<evidence type="ECO:0000313" key="5">
    <source>
        <dbReference type="Proteomes" id="UP000324678"/>
    </source>
</evidence>
<dbReference type="Pfam" id="PF16925">
    <property type="entry name" value="TetR_C_13"/>
    <property type="match status" value="1"/>
</dbReference>
<dbReference type="SUPFAM" id="SSF48498">
    <property type="entry name" value="Tetracyclin repressor-like, C-terminal domain"/>
    <property type="match status" value="1"/>
</dbReference>